<feature type="compositionally biased region" description="Low complexity" evidence="1">
    <location>
        <begin position="1147"/>
        <end position="1159"/>
    </location>
</feature>
<feature type="compositionally biased region" description="Polar residues" evidence="1">
    <location>
        <begin position="931"/>
        <end position="946"/>
    </location>
</feature>
<feature type="region of interest" description="Disordered" evidence="1">
    <location>
        <begin position="891"/>
        <end position="994"/>
    </location>
</feature>
<reference evidence="3" key="1">
    <citation type="submission" date="2013-01" db="EMBL/GenBank/DDBJ databases">
        <title>Draft Genome Sequence of a Mulberry Tree, Morus notabilis C.K. Schneid.</title>
        <authorList>
            <person name="He N."/>
            <person name="Zhao S."/>
        </authorList>
    </citation>
    <scope>NUCLEOTIDE SEQUENCE</scope>
</reference>
<dbReference type="eggNOG" id="ENOG502QS2C">
    <property type="taxonomic scope" value="Eukaryota"/>
</dbReference>
<feature type="region of interest" description="Disordered" evidence="1">
    <location>
        <begin position="552"/>
        <end position="634"/>
    </location>
</feature>
<feature type="compositionally biased region" description="Low complexity" evidence="1">
    <location>
        <begin position="1420"/>
        <end position="1432"/>
    </location>
</feature>
<feature type="region of interest" description="Disordered" evidence="1">
    <location>
        <begin position="655"/>
        <end position="692"/>
    </location>
</feature>
<evidence type="ECO:0000313" key="3">
    <source>
        <dbReference type="Proteomes" id="UP000030645"/>
    </source>
</evidence>
<feature type="region of interest" description="Disordered" evidence="1">
    <location>
        <begin position="100"/>
        <end position="123"/>
    </location>
</feature>
<feature type="region of interest" description="Disordered" evidence="1">
    <location>
        <begin position="1084"/>
        <end position="1116"/>
    </location>
</feature>
<protein>
    <recommendedName>
        <fullName evidence="4">UBZ4-type domain-containing protein</fullName>
    </recommendedName>
</protein>
<evidence type="ECO:0008006" key="4">
    <source>
        <dbReference type="Google" id="ProtNLM"/>
    </source>
</evidence>
<dbReference type="PANTHER" id="PTHR35767:SF1">
    <property type="entry name" value="HAPLESS PROTEIN"/>
    <property type="match status" value="1"/>
</dbReference>
<feature type="region of interest" description="Disordered" evidence="1">
    <location>
        <begin position="1177"/>
        <end position="1199"/>
    </location>
</feature>
<feature type="region of interest" description="Disordered" evidence="1">
    <location>
        <begin position="1"/>
        <end position="34"/>
    </location>
</feature>
<dbReference type="EMBL" id="KE344011">
    <property type="protein sequence ID" value="EXB50699.1"/>
    <property type="molecule type" value="Genomic_DNA"/>
</dbReference>
<feature type="compositionally biased region" description="Polar residues" evidence="1">
    <location>
        <begin position="1"/>
        <end position="25"/>
    </location>
</feature>
<dbReference type="STRING" id="981085.W9QQC3"/>
<feature type="region of interest" description="Disordered" evidence="1">
    <location>
        <begin position="205"/>
        <end position="258"/>
    </location>
</feature>
<sequence>MLSVENSPPTSPDHQNLTINPTSNTKNHELDLPPPLPKFSIRDYVFTARSKDIKRNWPFSLKNLQFCLKHGVKDVLPPFQPLDAVRNQAFIYNNTSRTVDNNNNNDDDQNIPNIINDGDADDNHFHDDQLNNANKKLADQQYHDAPVHTITSPVYDHDHLVQKVASCKTSGESCFPSSTTTTTTTTTTSVYDQSEIIEESVVITRSTSSPLQTDTTTTTTSTSLEAASVDQVEPEPAGPRVAVTGHKSSTQSAPRNSGKRCRLIVKFGSNSDRNSAEDIASNCTNQSETMASKICPVCKTFSSSSNTTLNAHIDQCLSTESSAPKWSLDSKLTRYRIKPRKTRLMVDIYVTAKRCTLEDLDRRNGSNWAAVSSFPFYEESEMTPVEEDHQASKQPAPPPHDHHRTISTADHVGAVYIDAHGIKLRILSKSDNDNSPSVSKVIEEHLRPRKPFKGGGKGSKFLSARKKKRRASKFNKYFKVKLAQSKKLLSSKARNSSQISGVQGKKHGAEASSEKERYNTQKQVNINNPSNTGTLRQWVCSKRTGLAKKLNNKVSHQHVQYPKWHVSTENSRVESDQSRGHSPTSGPKNCEEEHADLSGSNPVSNIFYDEPQASHKEEEQAPGAKIRGNVVERRSLTPMKRNARQLRKERASVNDYHMPKPPNLEPTTIISTKPSRSCHASRSKSMKISSARKDICSSAPLRRSQSHLTAVMDDEVLPWDSEADHEPFDFNHNAAASRYGREDVNDETSLCRSNGLEMRRNIGVLGISRRKETMVSGSSQLLSQYYADKEVNNIHSSVSDKNDDDGERVCEDFQHSMDEIVPQPSSKIVVAEDHIMSSHNSVELDNHSRIHSSPLRYKGPLCDVEVLTGPSGAGFVGGQEMFYGDQLGNGMEELDSEVGQGSSFPDVDPIPIPGPPGSFLPSPRDMGSEDFQGNSSLTTSRVQSSQDQHDFVDGDSSDSPVSATSTVSNSTGNRYDLKNSEPSVPSVVGPDHTVRDHNIRSSLSGGSVDSSIENAAVLLPQASDRLVFDKEKLKGNNKLPLGFIKSDHNEPCCCQRKERASQRVILNYQESPLLKRRAMASSSVVSPPVEKETGCNLNTIRPKNTEARPPDMFSPRPEKVVLPVTIKSPASENISRGSGDSAGVKFSGRGDSVSPSSSNSVLRLMGKNLMVVNRDQDESMPHGQSQPQPGQFNHLITSQFPPFSGVSQNQVYHHSFHPNFQQGSVNLGQDGNTHYDAERQCVVDTRTSTPFPRPSSQVFCQGVLSSYPNQHTRGGGCGGFVTPMELCEFTADHNNNATAKKSRHRSPIGGPLTIPAPPHHHQNVLSPAAANYPTKEIITIDDASENEADLAGHEVAKYSGGGFGWEGHVASSAGIVIPGYNNDPKYATPFYGTCQSDQDHQSIVPDHHSPLVLQNTGFHASPSSRRANNASPVRWNGGGGSGIVLQQSPFTANTNSPSSRGGHPRSTLYNCQSLL</sequence>
<evidence type="ECO:0000313" key="2">
    <source>
        <dbReference type="EMBL" id="EXB50699.1"/>
    </source>
</evidence>
<proteinExistence type="predicted"/>
<dbReference type="KEGG" id="mnt:21388748"/>
<feature type="region of interest" description="Disordered" evidence="1">
    <location>
        <begin position="1297"/>
        <end position="1325"/>
    </location>
</feature>
<dbReference type="Proteomes" id="UP000030645">
    <property type="component" value="Unassembled WGS sequence"/>
</dbReference>
<accession>W9QQC3</accession>
<dbReference type="PANTHER" id="PTHR35767">
    <property type="entry name" value="HAPLESS PROTEIN"/>
    <property type="match status" value="1"/>
</dbReference>
<feature type="compositionally biased region" description="Polar residues" evidence="1">
    <location>
        <begin position="1444"/>
        <end position="1459"/>
    </location>
</feature>
<feature type="region of interest" description="Disordered" evidence="1">
    <location>
        <begin position="487"/>
        <end position="534"/>
    </location>
</feature>
<dbReference type="OrthoDB" id="1929441at2759"/>
<name>W9QQC3_9ROSA</name>
<feature type="region of interest" description="Disordered" evidence="1">
    <location>
        <begin position="382"/>
        <end position="405"/>
    </location>
</feature>
<feature type="compositionally biased region" description="Polar residues" evidence="1">
    <location>
        <begin position="246"/>
        <end position="255"/>
    </location>
</feature>
<feature type="compositionally biased region" description="Low complexity" evidence="1">
    <location>
        <begin position="206"/>
        <end position="223"/>
    </location>
</feature>
<feature type="region of interest" description="Disordered" evidence="1">
    <location>
        <begin position="1130"/>
        <end position="1159"/>
    </location>
</feature>
<gene>
    <name evidence="2" type="ORF">L484_005273</name>
</gene>
<dbReference type="Gene3D" id="3.30.160.60">
    <property type="entry name" value="Classic Zinc Finger"/>
    <property type="match status" value="1"/>
</dbReference>
<feature type="compositionally biased region" description="Basic and acidic residues" evidence="1">
    <location>
        <begin position="507"/>
        <end position="519"/>
    </location>
</feature>
<feature type="compositionally biased region" description="Polar residues" evidence="1">
    <location>
        <begin position="665"/>
        <end position="678"/>
    </location>
</feature>
<feature type="compositionally biased region" description="Pro residues" evidence="1">
    <location>
        <begin position="908"/>
        <end position="918"/>
    </location>
</feature>
<organism evidence="2 3">
    <name type="scientific">Morus notabilis</name>
    <dbReference type="NCBI Taxonomy" id="981085"/>
    <lineage>
        <taxon>Eukaryota</taxon>
        <taxon>Viridiplantae</taxon>
        <taxon>Streptophyta</taxon>
        <taxon>Embryophyta</taxon>
        <taxon>Tracheophyta</taxon>
        <taxon>Spermatophyta</taxon>
        <taxon>Magnoliopsida</taxon>
        <taxon>eudicotyledons</taxon>
        <taxon>Gunneridae</taxon>
        <taxon>Pentapetalae</taxon>
        <taxon>rosids</taxon>
        <taxon>fabids</taxon>
        <taxon>Rosales</taxon>
        <taxon>Moraceae</taxon>
        <taxon>Moreae</taxon>
        <taxon>Morus</taxon>
    </lineage>
</organism>
<keyword evidence="3" id="KW-1185">Reference proteome</keyword>
<evidence type="ECO:0000256" key="1">
    <source>
        <dbReference type="SAM" id="MobiDB-lite"/>
    </source>
</evidence>
<feature type="region of interest" description="Disordered" evidence="1">
    <location>
        <begin position="1412"/>
        <end position="1475"/>
    </location>
</feature>
<feature type="compositionally biased region" description="Polar residues" evidence="1">
    <location>
        <begin position="520"/>
        <end position="534"/>
    </location>
</feature>
<feature type="compositionally biased region" description="Low complexity" evidence="1">
    <location>
        <begin position="100"/>
        <end position="117"/>
    </location>
</feature>
<feature type="compositionally biased region" description="Polar residues" evidence="1">
    <location>
        <begin position="1182"/>
        <end position="1199"/>
    </location>
</feature>
<feature type="compositionally biased region" description="Polar residues" evidence="1">
    <location>
        <begin position="957"/>
        <end position="973"/>
    </location>
</feature>